<protein>
    <submittedName>
        <fullName evidence="3">MSHA fimbrial biogenesis protein MshI1</fullName>
    </submittedName>
</protein>
<name>A0ABP8QLD0_9GAMM</name>
<evidence type="ECO:0000256" key="1">
    <source>
        <dbReference type="SAM" id="Coils"/>
    </source>
</evidence>
<evidence type="ECO:0000313" key="3">
    <source>
        <dbReference type="EMBL" id="GAA4504548.1"/>
    </source>
</evidence>
<keyword evidence="2" id="KW-0472">Membrane</keyword>
<reference evidence="4" key="1">
    <citation type="journal article" date="2019" name="Int. J. Syst. Evol. Microbiol.">
        <title>The Global Catalogue of Microorganisms (GCM) 10K type strain sequencing project: providing services to taxonomists for standard genome sequencing and annotation.</title>
        <authorList>
            <consortium name="The Broad Institute Genomics Platform"/>
            <consortium name="The Broad Institute Genome Sequencing Center for Infectious Disease"/>
            <person name="Wu L."/>
            <person name="Ma J."/>
        </authorList>
    </citation>
    <scope>NUCLEOTIDE SEQUENCE [LARGE SCALE GENOMIC DNA]</scope>
    <source>
        <strain evidence="4">JCM 32226</strain>
    </source>
</reference>
<keyword evidence="2" id="KW-0812">Transmembrane</keyword>
<keyword evidence="1" id="KW-0175">Coiled coil</keyword>
<comment type="caution">
    <text evidence="3">The sequence shown here is derived from an EMBL/GenBank/DDBJ whole genome shotgun (WGS) entry which is preliminary data.</text>
</comment>
<evidence type="ECO:0000313" key="4">
    <source>
        <dbReference type="Proteomes" id="UP001501321"/>
    </source>
</evidence>
<keyword evidence="4" id="KW-1185">Reference proteome</keyword>
<sequence length="198" mass="22239">MKLRVNLYTDEFRPKRQWLSLPQMMLGWLGLLALLLAWWGLSHWQLSQQQQANRQLQQQLMQLKQQSDGLDAQIKARQQDAGLTAELANRRALLAGKQQLVSRLNGQARLKSQGMAGLLADLARVGSPDIAVQRIRLDEGRLSLAGESRSSEAVPAWLDRFKQTQSLAGQGFADLQMQRDDAGRLHFELNARTGGKSK</sequence>
<proteinExistence type="predicted"/>
<gene>
    <name evidence="3" type="primary">mshI1</name>
    <name evidence="3" type="ORF">GCM10023095_32650</name>
</gene>
<evidence type="ECO:0000256" key="2">
    <source>
        <dbReference type="SAM" id="Phobius"/>
    </source>
</evidence>
<keyword evidence="2" id="KW-1133">Transmembrane helix</keyword>
<accession>A0ABP8QLD0</accession>
<dbReference type="InterPro" id="IPR007813">
    <property type="entry name" value="PilN"/>
</dbReference>
<dbReference type="Pfam" id="PF05137">
    <property type="entry name" value="PilN"/>
    <property type="match status" value="1"/>
</dbReference>
<feature type="transmembrane region" description="Helical" evidence="2">
    <location>
        <begin position="21"/>
        <end position="41"/>
    </location>
</feature>
<feature type="coiled-coil region" evidence="1">
    <location>
        <begin position="46"/>
        <end position="73"/>
    </location>
</feature>
<dbReference type="EMBL" id="BAABFC010000030">
    <property type="protein sequence ID" value="GAA4504548.1"/>
    <property type="molecule type" value="Genomic_DNA"/>
</dbReference>
<organism evidence="3 4">
    <name type="scientific">Pseudaeromonas paramecii</name>
    <dbReference type="NCBI Taxonomy" id="2138166"/>
    <lineage>
        <taxon>Bacteria</taxon>
        <taxon>Pseudomonadati</taxon>
        <taxon>Pseudomonadota</taxon>
        <taxon>Gammaproteobacteria</taxon>
        <taxon>Aeromonadales</taxon>
        <taxon>Aeromonadaceae</taxon>
        <taxon>Pseudaeromonas</taxon>
    </lineage>
</organism>
<dbReference type="RefSeq" id="WP_345015085.1">
    <property type="nucleotide sequence ID" value="NZ_BAABFC010000030.1"/>
</dbReference>
<dbReference type="Proteomes" id="UP001501321">
    <property type="component" value="Unassembled WGS sequence"/>
</dbReference>